<dbReference type="AlphaFoldDB" id="A0A1B6CLF7"/>
<reference evidence="3" key="1">
    <citation type="submission" date="2015-12" db="EMBL/GenBank/DDBJ databases">
        <title>De novo transcriptome assembly of four potential Pierce s Disease insect vectors from Arizona vineyards.</title>
        <authorList>
            <person name="Tassone E.E."/>
        </authorList>
    </citation>
    <scope>NUCLEOTIDE SEQUENCE</scope>
</reference>
<evidence type="ECO:0000259" key="2">
    <source>
        <dbReference type="Pfam" id="PF00313"/>
    </source>
</evidence>
<dbReference type="SUPFAM" id="SSF50249">
    <property type="entry name" value="Nucleic acid-binding proteins"/>
    <property type="match status" value="1"/>
</dbReference>
<dbReference type="EMBL" id="GEDC01022989">
    <property type="protein sequence ID" value="JAS14309.1"/>
    <property type="molecule type" value="Transcribed_RNA"/>
</dbReference>
<dbReference type="InterPro" id="IPR012340">
    <property type="entry name" value="NA-bd_OB-fold"/>
</dbReference>
<protein>
    <recommendedName>
        <fullName evidence="2">CSD domain-containing protein</fullName>
    </recommendedName>
</protein>
<proteinExistence type="predicted"/>
<feature type="non-terminal residue" evidence="3">
    <location>
        <position position="1"/>
    </location>
</feature>
<evidence type="ECO:0000256" key="1">
    <source>
        <dbReference type="SAM" id="Coils"/>
    </source>
</evidence>
<dbReference type="InterPro" id="IPR002059">
    <property type="entry name" value="CSP_DNA-bd"/>
</dbReference>
<feature type="coiled-coil region" evidence="1">
    <location>
        <begin position="6"/>
        <end position="45"/>
    </location>
</feature>
<name>A0A1B6CLF7_9HEMI</name>
<sequence length="234" mass="27423">KEVVKREAAEKKKEVVKREAAEKKKEVVKREVAEKKKEVVKSELQLCIYKQEYKKAIIQKKTKFYKLMCAHLNYPWTVECKLFNPIFFQLLTNHKNLEKCIKLSLVRKPLKELRLQEPHFNVESQENKIRSGKVKLFSYYGWGYIKPHDGGSDVHINKYVLKNHGYRHLNPNQEINFISKITQKGEMATHIKICNPSTKQRIKGTHKIKCINCQCQEEETHTTANCHGTKTNGT</sequence>
<organism evidence="3">
    <name type="scientific">Clastoptera arizonana</name>
    <name type="common">Arizona spittle bug</name>
    <dbReference type="NCBI Taxonomy" id="38151"/>
    <lineage>
        <taxon>Eukaryota</taxon>
        <taxon>Metazoa</taxon>
        <taxon>Ecdysozoa</taxon>
        <taxon>Arthropoda</taxon>
        <taxon>Hexapoda</taxon>
        <taxon>Insecta</taxon>
        <taxon>Pterygota</taxon>
        <taxon>Neoptera</taxon>
        <taxon>Paraneoptera</taxon>
        <taxon>Hemiptera</taxon>
        <taxon>Auchenorrhyncha</taxon>
        <taxon>Cercopoidea</taxon>
        <taxon>Clastopteridae</taxon>
        <taxon>Clastoptera</taxon>
    </lineage>
</organism>
<feature type="domain" description="CSD" evidence="2">
    <location>
        <begin position="131"/>
        <end position="192"/>
    </location>
</feature>
<dbReference type="Pfam" id="PF00313">
    <property type="entry name" value="CSD"/>
    <property type="match status" value="1"/>
</dbReference>
<dbReference type="Gene3D" id="2.40.50.140">
    <property type="entry name" value="Nucleic acid-binding proteins"/>
    <property type="match status" value="1"/>
</dbReference>
<accession>A0A1B6CLF7</accession>
<keyword evidence="1" id="KW-0175">Coiled coil</keyword>
<gene>
    <name evidence="3" type="ORF">g.16543</name>
</gene>
<evidence type="ECO:0000313" key="3">
    <source>
        <dbReference type="EMBL" id="JAS14309.1"/>
    </source>
</evidence>
<dbReference type="GO" id="GO:0003676">
    <property type="term" value="F:nucleic acid binding"/>
    <property type="evidence" value="ECO:0007669"/>
    <property type="project" value="InterPro"/>
</dbReference>